<evidence type="ECO:0000313" key="2">
    <source>
        <dbReference type="EMBL" id="AIO00872.1"/>
    </source>
</evidence>
<gene>
    <name evidence="2" type="ORF">LPMP_312890</name>
</gene>
<feature type="region of interest" description="Disordered" evidence="1">
    <location>
        <begin position="403"/>
        <end position="427"/>
    </location>
</feature>
<evidence type="ECO:0000256" key="1">
    <source>
        <dbReference type="SAM" id="MobiDB-lite"/>
    </source>
</evidence>
<dbReference type="VEuPathDB" id="TriTrypDB:LPMP_312890"/>
<name>A0A088SGC4_LEIPA</name>
<dbReference type="eggNOG" id="ENOG502SJDR">
    <property type="taxonomic scope" value="Eukaryota"/>
</dbReference>
<dbReference type="Proteomes" id="UP000063063">
    <property type="component" value="Chromosome 31"/>
</dbReference>
<dbReference type="RefSeq" id="XP_010701672.1">
    <property type="nucleotide sequence ID" value="XM_010703370.1"/>
</dbReference>
<protein>
    <submittedName>
        <fullName evidence="2">Uncharacterized protein</fullName>
    </submittedName>
</protein>
<feature type="region of interest" description="Disordered" evidence="1">
    <location>
        <begin position="46"/>
        <end position="68"/>
    </location>
</feature>
<accession>A0A088SGC4</accession>
<feature type="region of interest" description="Disordered" evidence="1">
    <location>
        <begin position="95"/>
        <end position="124"/>
    </location>
</feature>
<sequence>MSHHNNSLAVNVQFSNSSSFSSGLPCMDKEGSTNVWAISAVEAPPDKMQAEEGSSTRADSPQPVDASSILPDEEEGALIRSQLFIPLPLAASSLKPESDRRVRDSTASTAHLEHRSFSSMQDNTTPPRMCTYFGDAAAAARVADPEVSVMLKSEPFDDIQASRSPVVSVAATAQASRTTSPARSTVSLNLRKMGASGRSLPAEFVVVNADKARTAHKLLTSLSAATIAQYRLVKFKVTQRIYRVYYDKWWSKFLQRPPAQSPLRFSESTQTQALLPRSVSAGTDFSDIDSFHASRSTSPAGDSPLTHAAAGVPSQGVQLFCSPKATASLFSLREGEESETRSAVTWSPAPGFRLQTFASASLSPLSPSFQHRTHNAFIPPPAPPTDRIAVRTNPAKLVDFGHHSEAPQRKKRHPALTPAVKLPVVTP</sequence>
<organism evidence="2 3">
    <name type="scientific">Leishmania panamensis</name>
    <dbReference type="NCBI Taxonomy" id="5679"/>
    <lineage>
        <taxon>Eukaryota</taxon>
        <taxon>Discoba</taxon>
        <taxon>Euglenozoa</taxon>
        <taxon>Kinetoplastea</taxon>
        <taxon>Metakinetoplastina</taxon>
        <taxon>Trypanosomatida</taxon>
        <taxon>Trypanosomatidae</taxon>
        <taxon>Leishmaniinae</taxon>
        <taxon>Leishmania</taxon>
        <taxon>Leishmania guyanensis species complex</taxon>
    </lineage>
</organism>
<evidence type="ECO:0000313" key="3">
    <source>
        <dbReference type="Proteomes" id="UP000063063"/>
    </source>
</evidence>
<proteinExistence type="predicted"/>
<reference evidence="2 3" key="1">
    <citation type="journal article" date="2015" name="Sci. Rep.">
        <title>The genome of Leishmania panamensis: insights into genomics of the L. (Viannia) subgenus.</title>
        <authorList>
            <person name="Llanes A."/>
            <person name="Restrepo C.M."/>
            <person name="Vecchio G.D."/>
            <person name="Anguizola F.J."/>
            <person name="Lleonart R."/>
        </authorList>
    </citation>
    <scope>NUCLEOTIDE SEQUENCE [LARGE SCALE GENOMIC DNA]</scope>
    <source>
        <strain evidence="2 3">MHOM/PA/94/PSC-1</strain>
    </source>
</reference>
<dbReference type="GeneID" id="22577715"/>
<dbReference type="OrthoDB" id="266507at2759"/>
<dbReference type="AlphaFoldDB" id="A0A088SGC4"/>
<dbReference type="KEGG" id="lpan:LPMP_312890"/>
<dbReference type="EMBL" id="CP009400">
    <property type="protein sequence ID" value="AIO00872.1"/>
    <property type="molecule type" value="Genomic_DNA"/>
</dbReference>
<dbReference type="VEuPathDB" id="TriTrypDB:LPAL13_310037000"/>
<keyword evidence="3" id="KW-1185">Reference proteome</keyword>